<dbReference type="PIRSF" id="PIRSF030050">
    <property type="entry name" value="UCP030050_HTH"/>
    <property type="match status" value="1"/>
</dbReference>
<dbReference type="Gene3D" id="1.10.10.10">
    <property type="entry name" value="Winged helix-like DNA-binding domain superfamily/Winged helix DNA-binding domain"/>
    <property type="match status" value="1"/>
</dbReference>
<dbReference type="AlphaFoldDB" id="A0A839EYB9"/>
<dbReference type="RefSeq" id="WP_182551971.1">
    <property type="nucleotide sequence ID" value="NZ_JACGXN010000014.1"/>
</dbReference>
<keyword evidence="3" id="KW-0804">Transcription</keyword>
<dbReference type="InterPro" id="IPR036390">
    <property type="entry name" value="WH_DNA-bd_sf"/>
</dbReference>
<dbReference type="InterPro" id="IPR036388">
    <property type="entry name" value="WH-like_DNA-bd_sf"/>
</dbReference>
<feature type="domain" description="HTH arsR-type" evidence="4">
    <location>
        <begin position="15"/>
        <end position="95"/>
    </location>
</feature>
<dbReference type="GO" id="GO:0003677">
    <property type="term" value="F:DNA binding"/>
    <property type="evidence" value="ECO:0007669"/>
    <property type="project" value="UniProtKB-KW"/>
</dbReference>
<keyword evidence="1" id="KW-0805">Transcription regulation</keyword>
<dbReference type="InterPro" id="IPR011991">
    <property type="entry name" value="ArsR-like_HTH"/>
</dbReference>
<evidence type="ECO:0000256" key="2">
    <source>
        <dbReference type="ARBA" id="ARBA00023125"/>
    </source>
</evidence>
<dbReference type="InterPro" id="IPR001845">
    <property type="entry name" value="HTH_ArsR_DNA-bd_dom"/>
</dbReference>
<dbReference type="SUPFAM" id="SSF46785">
    <property type="entry name" value="Winged helix' DNA-binding domain"/>
    <property type="match status" value="1"/>
</dbReference>
<dbReference type="Pfam" id="PF01022">
    <property type="entry name" value="HTH_5"/>
    <property type="match status" value="1"/>
</dbReference>
<protein>
    <submittedName>
        <fullName evidence="5">Putative transcriptional regulator</fullName>
    </submittedName>
</protein>
<dbReference type="PANTHER" id="PTHR43132">
    <property type="entry name" value="ARSENICAL RESISTANCE OPERON REPRESSOR ARSR-RELATED"/>
    <property type="match status" value="1"/>
</dbReference>
<keyword evidence="2" id="KW-0238">DNA-binding</keyword>
<reference evidence="5 6" key="1">
    <citation type="submission" date="2020-07" db="EMBL/GenBank/DDBJ databases">
        <title>Genomic Encyclopedia of Type Strains, Phase IV (KMG-V): Genome sequencing to study the core and pangenomes of soil and plant-associated prokaryotes.</title>
        <authorList>
            <person name="Whitman W."/>
        </authorList>
    </citation>
    <scope>NUCLEOTIDE SEQUENCE [LARGE SCALE GENOMIC DNA]</scope>
    <source>
        <strain evidence="5 6">AN3</strain>
    </source>
</reference>
<dbReference type="EMBL" id="JACGXN010000014">
    <property type="protein sequence ID" value="MBA8881387.1"/>
    <property type="molecule type" value="Genomic_DNA"/>
</dbReference>
<dbReference type="Proteomes" id="UP000549052">
    <property type="component" value="Unassembled WGS sequence"/>
</dbReference>
<dbReference type="InterPro" id="IPR016943">
    <property type="entry name" value="UCP030050_HTH"/>
</dbReference>
<evidence type="ECO:0000313" key="6">
    <source>
        <dbReference type="Proteomes" id="UP000549052"/>
    </source>
</evidence>
<dbReference type="SMART" id="SM00418">
    <property type="entry name" value="HTH_ARSR"/>
    <property type="match status" value="1"/>
</dbReference>
<dbReference type="PANTHER" id="PTHR43132:SF2">
    <property type="entry name" value="ARSENICAL RESISTANCE OPERON REPRESSOR ARSR-RELATED"/>
    <property type="match status" value="1"/>
</dbReference>
<name>A0A839EYB9_9HYPH</name>
<dbReference type="CDD" id="cd00090">
    <property type="entry name" value="HTH_ARSR"/>
    <property type="match status" value="1"/>
</dbReference>
<evidence type="ECO:0000313" key="5">
    <source>
        <dbReference type="EMBL" id="MBA8881387.1"/>
    </source>
</evidence>
<evidence type="ECO:0000259" key="4">
    <source>
        <dbReference type="SMART" id="SM00418"/>
    </source>
</evidence>
<gene>
    <name evidence="5" type="ORF">FHW16_005128</name>
</gene>
<organism evidence="5 6">
    <name type="scientific">Phyllobacterium myrsinacearum</name>
    <dbReference type="NCBI Taxonomy" id="28101"/>
    <lineage>
        <taxon>Bacteria</taxon>
        <taxon>Pseudomonadati</taxon>
        <taxon>Pseudomonadota</taxon>
        <taxon>Alphaproteobacteria</taxon>
        <taxon>Hyphomicrobiales</taxon>
        <taxon>Phyllobacteriaceae</taxon>
        <taxon>Phyllobacterium</taxon>
    </lineage>
</organism>
<evidence type="ECO:0000256" key="1">
    <source>
        <dbReference type="ARBA" id="ARBA00023015"/>
    </source>
</evidence>
<keyword evidence="6" id="KW-1185">Reference proteome</keyword>
<proteinExistence type="predicted"/>
<sequence>MNSNFLVIDPEKDLVAIKAVSSLPRIKLLKELSKQSGMNVNDLAKMSGLPQSSVSAHLQVLEKAGLVRTEMQKARKGNQKICFAVYDELVVTFNPTRPALSSNLIEVSMPLGLYTNNAVTGPCGICSVHGIIGLLDVPETFIDPERMKTSLLWFTSGFVEYQFPNNAKLRGSSIEAIEIVMEVSSEVPGTLANWPSDIVLSINGTEIGVWTSPGDYGDRRGTYTPDWWKLKGSQYGMLKTWSVGPAGTFVDGHKISDVNTDDLALDAHRSIRLRVEVKAEGRHPGGINIFGRGFGNYDQDIILRLKTK</sequence>
<accession>A0A839EYB9</accession>
<dbReference type="InterPro" id="IPR051011">
    <property type="entry name" value="Metal_resp_trans_reg"/>
</dbReference>
<comment type="caution">
    <text evidence="5">The sequence shown here is derived from an EMBL/GenBank/DDBJ whole genome shotgun (WGS) entry which is preliminary data.</text>
</comment>
<dbReference type="GO" id="GO:0003700">
    <property type="term" value="F:DNA-binding transcription factor activity"/>
    <property type="evidence" value="ECO:0007669"/>
    <property type="project" value="InterPro"/>
</dbReference>
<evidence type="ECO:0000256" key="3">
    <source>
        <dbReference type="ARBA" id="ARBA00023163"/>
    </source>
</evidence>